<sequence>MSQALAAALLALLKAEGIVPQRLCADSRQVQAGDLFLAYPGHASDGRKYIADALARGARGVVWEREGYAWQHDPAIPNVPIDQLRWLAGDLADQVYGQPSQALWMVGITGTNGKTSVSQWLARALNDLGRRCAVVGTLGMGFPGRLDPSANTTPDALVLHEKLAQLRDQGAQAMAMEVSSIGLDQGRINGCKLDVGVFTNLTRDHLDYHHTMEAYANAKARMFEHAGMSAAVLNFDDLMGVAQARRLEQSHIDVIGYTLIPDNANAAPARSLLIAEHLRSTPNGLRFIVSHEGVREEMKVGLVGNFNVSNLLAVMATLMVSGYSFAEAAAAARRLTPPEGRMQTLGGVGEPMVVVDYAHTPDGLEQALMALRPISLSRNGRIICVFGCGGDRDKGKRALMGEVATRLAHQVILTSDNPRSEVPQQIIDEIASAAPQAIQAVDRAEAIRQALNLAEADDIVLIAGKGHETYQESGGQRVHFSDAEEARAGLQQWVMSKGRQA</sequence>
<keyword evidence="6 7" id="KW-0961">Cell wall biogenesis/degradation</keyword>
<feature type="short sequence motif" description="Meso-diaminopimelate recognition motif" evidence="7">
    <location>
        <begin position="416"/>
        <end position="419"/>
    </location>
</feature>
<feature type="binding site" evidence="7">
    <location>
        <position position="468"/>
    </location>
    <ligand>
        <name>meso-2,6-diaminopimelate</name>
        <dbReference type="ChEBI" id="CHEBI:57791"/>
    </ligand>
</feature>
<dbReference type="Gene3D" id="3.40.1190.10">
    <property type="entry name" value="Mur-like, catalytic domain"/>
    <property type="match status" value="1"/>
</dbReference>
<dbReference type="RefSeq" id="WP_345918901.1">
    <property type="nucleotide sequence ID" value="NZ_JBDIVE010000002.1"/>
</dbReference>
<feature type="binding site" evidence="7">
    <location>
        <position position="151"/>
    </location>
    <ligand>
        <name>UDP-N-acetyl-alpha-D-muramoyl-L-alanyl-D-glutamate</name>
        <dbReference type="ChEBI" id="CHEBI:83900"/>
    </ligand>
</feature>
<evidence type="ECO:0000256" key="5">
    <source>
        <dbReference type="ARBA" id="ARBA00023306"/>
    </source>
</evidence>
<dbReference type="NCBIfam" id="NF001124">
    <property type="entry name" value="PRK00139.1-2"/>
    <property type="match status" value="1"/>
</dbReference>
<keyword evidence="4 7" id="KW-0573">Peptidoglycan synthesis</keyword>
<dbReference type="Proteomes" id="UP001410394">
    <property type="component" value="Unassembled WGS sequence"/>
</dbReference>
<feature type="domain" description="Mur ligase central" evidence="11">
    <location>
        <begin position="108"/>
        <end position="317"/>
    </location>
</feature>
<dbReference type="Pfam" id="PF01225">
    <property type="entry name" value="Mur_ligase"/>
    <property type="match status" value="1"/>
</dbReference>
<dbReference type="Pfam" id="PF08245">
    <property type="entry name" value="Mur_ligase_M"/>
    <property type="match status" value="1"/>
</dbReference>
<comment type="catalytic activity">
    <reaction evidence="7">
        <text>UDP-N-acetyl-alpha-D-muramoyl-L-alanyl-D-glutamate + meso-2,6-diaminopimelate + ATP = UDP-N-acetyl-alpha-D-muramoyl-L-alanyl-gamma-D-glutamyl-meso-2,6-diaminopimelate + ADP + phosphate + H(+)</text>
        <dbReference type="Rhea" id="RHEA:23676"/>
        <dbReference type="ChEBI" id="CHEBI:15378"/>
        <dbReference type="ChEBI" id="CHEBI:30616"/>
        <dbReference type="ChEBI" id="CHEBI:43474"/>
        <dbReference type="ChEBI" id="CHEBI:57791"/>
        <dbReference type="ChEBI" id="CHEBI:83900"/>
        <dbReference type="ChEBI" id="CHEBI:83905"/>
        <dbReference type="ChEBI" id="CHEBI:456216"/>
        <dbReference type="EC" id="6.3.2.13"/>
    </reaction>
</comment>
<keyword evidence="7 12" id="KW-0436">Ligase</keyword>
<dbReference type="PANTHER" id="PTHR23135:SF4">
    <property type="entry name" value="UDP-N-ACETYLMURAMOYL-L-ALANYL-D-GLUTAMATE--2,6-DIAMINOPIMELATE LIGASE MURE HOMOLOG, CHLOROPLASTIC"/>
    <property type="match status" value="1"/>
</dbReference>
<dbReference type="PANTHER" id="PTHR23135">
    <property type="entry name" value="MUR LIGASE FAMILY MEMBER"/>
    <property type="match status" value="1"/>
</dbReference>
<dbReference type="GO" id="GO:0008765">
    <property type="term" value="F:UDP-N-acetylmuramoylalanyl-D-glutamate-2,6-diaminopimelate ligase activity"/>
    <property type="evidence" value="ECO:0007669"/>
    <property type="project" value="UniProtKB-EC"/>
</dbReference>
<dbReference type="InterPro" id="IPR035911">
    <property type="entry name" value="MurE/MurF_N"/>
</dbReference>
<dbReference type="EC" id="6.3.2.13" evidence="7"/>
<dbReference type="InterPro" id="IPR036565">
    <property type="entry name" value="Mur-like_cat_sf"/>
</dbReference>
<feature type="domain" description="Mur ligase C-terminal" evidence="10">
    <location>
        <begin position="340"/>
        <end position="466"/>
    </location>
</feature>
<protein>
    <recommendedName>
        <fullName evidence="7">UDP-N-acetylmuramoyl-L-alanyl-D-glutamate--2,6-diaminopimelate ligase</fullName>
        <ecNumber evidence="7">6.3.2.13</ecNumber>
    </recommendedName>
    <alternativeName>
        <fullName evidence="7">Meso-A2pm-adding enzyme</fullName>
    </alternativeName>
    <alternativeName>
        <fullName evidence="7">Meso-diaminopimelate-adding enzyme</fullName>
    </alternativeName>
    <alternativeName>
        <fullName evidence="7">UDP-MurNAc-L-Ala-D-Glu:meso-diaminopimelate ligase</fullName>
    </alternativeName>
    <alternativeName>
        <fullName evidence="7">UDP-MurNAc-tripeptide synthetase</fullName>
    </alternativeName>
    <alternativeName>
        <fullName evidence="7">UDP-N-acetylmuramyl-tripeptide synthetase</fullName>
    </alternativeName>
</protein>
<evidence type="ECO:0000256" key="3">
    <source>
        <dbReference type="ARBA" id="ARBA00022960"/>
    </source>
</evidence>
<keyword evidence="7" id="KW-0963">Cytoplasm</keyword>
<dbReference type="Gene3D" id="3.40.1390.10">
    <property type="entry name" value="MurE/MurF, N-terminal domain"/>
    <property type="match status" value="1"/>
</dbReference>
<feature type="modified residue" description="N6-carboxylysine" evidence="7">
    <location>
        <position position="219"/>
    </location>
</feature>
<keyword evidence="3 7" id="KW-0133">Cell shape</keyword>
<evidence type="ECO:0000256" key="7">
    <source>
        <dbReference type="HAMAP-Rule" id="MF_00208"/>
    </source>
</evidence>
<evidence type="ECO:0000259" key="9">
    <source>
        <dbReference type="Pfam" id="PF01225"/>
    </source>
</evidence>
<feature type="binding site" evidence="7">
    <location>
        <position position="187"/>
    </location>
    <ligand>
        <name>UDP-N-acetyl-alpha-D-muramoyl-L-alanyl-D-glutamate</name>
        <dbReference type="ChEBI" id="CHEBI:83900"/>
    </ligand>
</feature>
<comment type="function">
    <text evidence="7">Catalyzes the addition of meso-diaminopimelic acid to the nucleotide precursor UDP-N-acetylmuramoyl-L-alanyl-D-glutamate (UMAG) in the biosynthesis of bacterial cell-wall peptidoglycan.</text>
</comment>
<evidence type="ECO:0000256" key="2">
    <source>
        <dbReference type="ARBA" id="ARBA00022618"/>
    </source>
</evidence>
<dbReference type="SUPFAM" id="SSF53623">
    <property type="entry name" value="MurD-like peptide ligases, catalytic domain"/>
    <property type="match status" value="1"/>
</dbReference>
<evidence type="ECO:0000313" key="13">
    <source>
        <dbReference type="Proteomes" id="UP001410394"/>
    </source>
</evidence>
<keyword evidence="7" id="KW-0460">Magnesium</keyword>
<keyword evidence="13" id="KW-1185">Reference proteome</keyword>
<dbReference type="Pfam" id="PF02875">
    <property type="entry name" value="Mur_ligase_C"/>
    <property type="match status" value="1"/>
</dbReference>
<evidence type="ECO:0000313" key="12">
    <source>
        <dbReference type="EMBL" id="MEN3068140.1"/>
    </source>
</evidence>
<organism evidence="12 13">
    <name type="scientific">Uliginosibacterium sediminicola</name>
    <dbReference type="NCBI Taxonomy" id="2024550"/>
    <lineage>
        <taxon>Bacteria</taxon>
        <taxon>Pseudomonadati</taxon>
        <taxon>Pseudomonadota</taxon>
        <taxon>Betaproteobacteria</taxon>
        <taxon>Rhodocyclales</taxon>
        <taxon>Zoogloeaceae</taxon>
        <taxon>Uliginosibacterium</taxon>
    </lineage>
</organism>
<dbReference type="Gene3D" id="3.90.190.20">
    <property type="entry name" value="Mur ligase, C-terminal domain"/>
    <property type="match status" value="1"/>
</dbReference>
<evidence type="ECO:0000256" key="1">
    <source>
        <dbReference type="ARBA" id="ARBA00005898"/>
    </source>
</evidence>
<dbReference type="SUPFAM" id="SSF63418">
    <property type="entry name" value="MurE/MurF N-terminal domain"/>
    <property type="match status" value="1"/>
</dbReference>
<evidence type="ECO:0000259" key="11">
    <source>
        <dbReference type="Pfam" id="PF08245"/>
    </source>
</evidence>
<feature type="binding site" evidence="7">
    <location>
        <position position="27"/>
    </location>
    <ligand>
        <name>UDP-N-acetyl-alpha-D-muramoyl-L-alanyl-D-glutamate</name>
        <dbReference type="ChEBI" id="CHEBI:83900"/>
    </ligand>
</feature>
<comment type="pathway">
    <text evidence="7 8">Cell wall biogenesis; peptidoglycan biosynthesis.</text>
</comment>
<dbReference type="SUPFAM" id="SSF53244">
    <property type="entry name" value="MurD-like peptide ligases, peptide-binding domain"/>
    <property type="match status" value="1"/>
</dbReference>
<feature type="binding site" evidence="7">
    <location>
        <position position="185"/>
    </location>
    <ligand>
        <name>UDP-N-acetyl-alpha-D-muramoyl-L-alanyl-D-glutamate</name>
        <dbReference type="ChEBI" id="CHEBI:83900"/>
    </ligand>
</feature>
<feature type="binding site" evidence="7">
    <location>
        <begin position="152"/>
        <end position="153"/>
    </location>
    <ligand>
        <name>UDP-N-acetyl-alpha-D-muramoyl-L-alanyl-D-glutamate</name>
        <dbReference type="ChEBI" id="CHEBI:83900"/>
    </ligand>
</feature>
<comment type="cofactor">
    <cofactor evidence="7">
        <name>Mg(2+)</name>
        <dbReference type="ChEBI" id="CHEBI:18420"/>
    </cofactor>
</comment>
<dbReference type="NCBIfam" id="NF001126">
    <property type="entry name" value="PRK00139.1-4"/>
    <property type="match status" value="1"/>
</dbReference>
<feature type="binding site" evidence="7">
    <location>
        <position position="464"/>
    </location>
    <ligand>
        <name>meso-2,6-diaminopimelate</name>
        <dbReference type="ChEBI" id="CHEBI:57791"/>
    </ligand>
</feature>
<comment type="caution">
    <text evidence="12">The sequence shown here is derived from an EMBL/GenBank/DDBJ whole genome shotgun (WGS) entry which is preliminary data.</text>
</comment>
<feature type="domain" description="Mur ligase N-terminal catalytic" evidence="9">
    <location>
        <begin position="24"/>
        <end position="91"/>
    </location>
</feature>
<name>A0ABU9YWQ5_9RHOO</name>
<dbReference type="NCBIfam" id="TIGR01085">
    <property type="entry name" value="murE"/>
    <property type="match status" value="1"/>
</dbReference>
<feature type="binding site" evidence="7">
    <location>
        <position position="392"/>
    </location>
    <ligand>
        <name>meso-2,6-diaminopimelate</name>
        <dbReference type="ChEBI" id="CHEBI:57791"/>
    </ligand>
</feature>
<comment type="PTM">
    <text evidence="7">Carboxylation is probably crucial for Mg(2+) binding and, consequently, for the gamma-phosphate positioning of ATP.</text>
</comment>
<accession>A0ABU9YWQ5</accession>
<keyword evidence="2 7" id="KW-0132">Cell division</keyword>
<dbReference type="InterPro" id="IPR036615">
    <property type="entry name" value="Mur_ligase_C_dom_sf"/>
</dbReference>
<dbReference type="InterPro" id="IPR000713">
    <property type="entry name" value="Mur_ligase_N"/>
</dbReference>
<keyword evidence="7" id="KW-0067">ATP-binding</keyword>
<keyword evidence="5 7" id="KW-0131">Cell cycle</keyword>
<dbReference type="HAMAP" id="MF_00208">
    <property type="entry name" value="MurE"/>
    <property type="match status" value="1"/>
</dbReference>
<feature type="binding site" evidence="7">
    <location>
        <begin position="110"/>
        <end position="116"/>
    </location>
    <ligand>
        <name>ATP</name>
        <dbReference type="ChEBI" id="CHEBI:30616"/>
    </ligand>
</feature>
<comment type="caution">
    <text evidence="7">Lacks conserved residue(s) required for the propagation of feature annotation.</text>
</comment>
<reference evidence="12 13" key="1">
    <citation type="journal article" date="2018" name="Int. J. Syst. Evol. Microbiol.">
        <title>Uliginosibacterium sediminicola sp. nov., isolated from freshwater sediment.</title>
        <authorList>
            <person name="Hwang W.M."/>
            <person name="Kim S.M."/>
            <person name="Kang K."/>
            <person name="Ahn T.Y."/>
        </authorList>
    </citation>
    <scope>NUCLEOTIDE SEQUENCE [LARGE SCALE GENOMIC DNA]</scope>
    <source>
        <strain evidence="12 13">M1-21</strain>
    </source>
</reference>
<comment type="subcellular location">
    <subcellularLocation>
        <location evidence="7 8">Cytoplasm</location>
    </subcellularLocation>
</comment>
<keyword evidence="7" id="KW-0547">Nucleotide-binding</keyword>
<dbReference type="InterPro" id="IPR004101">
    <property type="entry name" value="Mur_ligase_C"/>
</dbReference>
<evidence type="ECO:0000259" key="10">
    <source>
        <dbReference type="Pfam" id="PF02875"/>
    </source>
</evidence>
<dbReference type="EMBL" id="JBDIVE010000002">
    <property type="protein sequence ID" value="MEN3068140.1"/>
    <property type="molecule type" value="Genomic_DNA"/>
</dbReference>
<feature type="binding site" evidence="7">
    <location>
        <position position="179"/>
    </location>
    <ligand>
        <name>UDP-N-acetyl-alpha-D-muramoyl-L-alanyl-D-glutamate</name>
        <dbReference type="ChEBI" id="CHEBI:83900"/>
    </ligand>
</feature>
<evidence type="ECO:0000256" key="6">
    <source>
        <dbReference type="ARBA" id="ARBA00023316"/>
    </source>
</evidence>
<evidence type="ECO:0000256" key="8">
    <source>
        <dbReference type="RuleBase" id="RU004135"/>
    </source>
</evidence>
<comment type="similarity">
    <text evidence="1 7">Belongs to the MurCDEF family. MurE subfamily.</text>
</comment>
<gene>
    <name evidence="7" type="primary">murE</name>
    <name evidence="12" type="ORF">ABDB84_06585</name>
</gene>
<evidence type="ECO:0000256" key="4">
    <source>
        <dbReference type="ARBA" id="ARBA00022984"/>
    </source>
</evidence>
<dbReference type="InterPro" id="IPR005761">
    <property type="entry name" value="UDP-N-AcMur-Glu-dNH2Pim_ligase"/>
</dbReference>
<feature type="binding site" evidence="7">
    <location>
        <begin position="416"/>
        <end position="419"/>
    </location>
    <ligand>
        <name>meso-2,6-diaminopimelate</name>
        <dbReference type="ChEBI" id="CHEBI:57791"/>
    </ligand>
</feature>
<proteinExistence type="inferred from homology"/>
<dbReference type="InterPro" id="IPR013221">
    <property type="entry name" value="Mur_ligase_cen"/>
</dbReference>